<keyword evidence="2" id="KW-1185">Reference proteome</keyword>
<name>A0A7W8BLV6_9ACTN</name>
<dbReference type="AlphaFoldDB" id="A0A7W8BLV6"/>
<gene>
    <name evidence="1" type="ORF">FHS32_002419</name>
</gene>
<proteinExistence type="predicted"/>
<organism evidence="1 2">
    <name type="scientific">Streptomyces griseoloalbus</name>
    <dbReference type="NCBI Taxonomy" id="67303"/>
    <lineage>
        <taxon>Bacteria</taxon>
        <taxon>Bacillati</taxon>
        <taxon>Actinomycetota</taxon>
        <taxon>Actinomycetes</taxon>
        <taxon>Kitasatosporales</taxon>
        <taxon>Streptomycetaceae</taxon>
        <taxon>Streptomyces</taxon>
    </lineage>
</organism>
<evidence type="ECO:0000313" key="1">
    <source>
        <dbReference type="EMBL" id="MBB5125685.1"/>
    </source>
</evidence>
<dbReference type="Proteomes" id="UP000568022">
    <property type="component" value="Unassembled WGS sequence"/>
</dbReference>
<protein>
    <submittedName>
        <fullName evidence="1">Uncharacterized protein</fullName>
    </submittedName>
</protein>
<dbReference type="EMBL" id="JACHJE010000005">
    <property type="protein sequence ID" value="MBB5125685.1"/>
    <property type="molecule type" value="Genomic_DNA"/>
</dbReference>
<comment type="caution">
    <text evidence="1">The sequence shown here is derived from an EMBL/GenBank/DDBJ whole genome shotgun (WGS) entry which is preliminary data.</text>
</comment>
<evidence type="ECO:0000313" key="2">
    <source>
        <dbReference type="Proteomes" id="UP000568022"/>
    </source>
</evidence>
<reference evidence="1 2" key="1">
    <citation type="submission" date="2020-08" db="EMBL/GenBank/DDBJ databases">
        <title>Genomic Encyclopedia of Type Strains, Phase III (KMG-III): the genomes of soil and plant-associated and newly described type strains.</title>
        <authorList>
            <person name="Whitman W."/>
        </authorList>
    </citation>
    <scope>NUCLEOTIDE SEQUENCE [LARGE SCALE GENOMIC DNA]</scope>
    <source>
        <strain evidence="1 2">CECT 3226</strain>
    </source>
</reference>
<sequence>MRGAVSAVVEKALDAGAVVPHRHEAATVEVLAVAYRRIVELVAATWLRAEGPAGEPSFDSRLTADCLLSAHPCNQLRSFH</sequence>
<accession>A0A7W8BLV6</accession>